<reference evidence="2 3" key="1">
    <citation type="journal article" date="2020" name="Microb. Ecol.">
        <title>Ecogenomics of the Marine Benthic Filamentous Cyanobacterium Adonisia.</title>
        <authorList>
            <person name="Walter J.M."/>
            <person name="Coutinho F.H."/>
            <person name="Leomil L."/>
            <person name="Hargreaves P.I."/>
            <person name="Campeao M.E."/>
            <person name="Vieira V.V."/>
            <person name="Silva B.S."/>
            <person name="Fistarol G.O."/>
            <person name="Salomon P.S."/>
            <person name="Sawabe T."/>
            <person name="Mino S."/>
            <person name="Hosokawa M."/>
            <person name="Miyashita H."/>
            <person name="Maruyama F."/>
            <person name="van Verk M.C."/>
            <person name="Dutilh B.E."/>
            <person name="Thompson C.C."/>
            <person name="Thompson F.L."/>
        </authorList>
    </citation>
    <scope>NUCLEOTIDE SEQUENCE [LARGE SCALE GENOMIC DNA]</scope>
    <source>
        <strain evidence="2 3">CCMR0081</strain>
    </source>
</reference>
<dbReference type="Pfam" id="PF19955">
    <property type="entry name" value="EAD1"/>
    <property type="match status" value="1"/>
</dbReference>
<dbReference type="GO" id="GO:0007165">
    <property type="term" value="P:signal transduction"/>
    <property type="evidence" value="ECO:0007669"/>
    <property type="project" value="InterPro"/>
</dbReference>
<keyword evidence="2" id="KW-0675">Receptor</keyword>
<dbReference type="RefSeq" id="WP_163702905.1">
    <property type="nucleotide sequence ID" value="NZ_QXHD01000004.1"/>
</dbReference>
<dbReference type="InterPro" id="IPR035897">
    <property type="entry name" value="Toll_tir_struct_dom_sf"/>
</dbReference>
<dbReference type="Gene3D" id="3.40.50.10140">
    <property type="entry name" value="Toll/interleukin-1 receptor homology (TIR) domain"/>
    <property type="match status" value="1"/>
</dbReference>
<accession>A0A6M0RWW1</accession>
<dbReference type="Pfam" id="PF13676">
    <property type="entry name" value="TIR_2"/>
    <property type="match status" value="1"/>
</dbReference>
<evidence type="ECO:0000313" key="2">
    <source>
        <dbReference type="EMBL" id="NEZ60333.1"/>
    </source>
</evidence>
<gene>
    <name evidence="2" type="ORF">DXZ20_32755</name>
</gene>
<evidence type="ECO:0000313" key="3">
    <source>
        <dbReference type="Proteomes" id="UP000481033"/>
    </source>
</evidence>
<dbReference type="EMBL" id="QXHD01000004">
    <property type="protein sequence ID" value="NEZ60333.1"/>
    <property type="molecule type" value="Genomic_DNA"/>
</dbReference>
<dbReference type="AlphaFoldDB" id="A0A6M0RWW1"/>
<feature type="domain" description="TIR" evidence="1">
    <location>
        <begin position="1"/>
        <end position="140"/>
    </location>
</feature>
<name>A0A6M0RWW1_9CYAN</name>
<proteinExistence type="predicted"/>
<dbReference type="InterPro" id="IPR045430">
    <property type="entry name" value="EAD1"/>
</dbReference>
<dbReference type="Proteomes" id="UP000481033">
    <property type="component" value="Unassembled WGS sequence"/>
</dbReference>
<sequence length="273" mass="30574">MIRIFLAHASEDKPAVTDLYYRLKESGFEPWFDKVNLLAGQSWRAEIPKAIKNSHVFIACLSQQSVKKQGYIQREFRMALNHMADRPPGQIFLIPVRLDKCQIPDLRQEEYGISLSDYQWVDLYEPDGYDRLVQGIRATFADMAGDDNADEVTFPEQLLSTAAPVTSSITNDVATQAEHAIPVTNWSGAQIDSLHKALLSAYPTEPGLKRMLRTELDVHLNQIAEGANHSERMFAVIEALEAESRLPELIKAAQRGNPGNTKLQILIAKLSAS</sequence>
<protein>
    <submittedName>
        <fullName evidence="2">Toll/interleukin-1 receptor domain-containing protein</fullName>
    </submittedName>
</protein>
<dbReference type="SUPFAM" id="SSF52200">
    <property type="entry name" value="Toll/Interleukin receptor TIR domain"/>
    <property type="match status" value="1"/>
</dbReference>
<dbReference type="InterPro" id="IPR000157">
    <property type="entry name" value="TIR_dom"/>
</dbReference>
<keyword evidence="3" id="KW-1185">Reference proteome</keyword>
<organism evidence="2 3">
    <name type="scientific">Adonisia turfae CCMR0081</name>
    <dbReference type="NCBI Taxonomy" id="2292702"/>
    <lineage>
        <taxon>Bacteria</taxon>
        <taxon>Bacillati</taxon>
        <taxon>Cyanobacteriota</taxon>
        <taxon>Adonisia</taxon>
        <taxon>Adonisia turfae</taxon>
    </lineage>
</organism>
<evidence type="ECO:0000259" key="1">
    <source>
        <dbReference type="PROSITE" id="PS50104"/>
    </source>
</evidence>
<comment type="caution">
    <text evidence="2">The sequence shown here is derived from an EMBL/GenBank/DDBJ whole genome shotgun (WGS) entry which is preliminary data.</text>
</comment>
<dbReference type="PROSITE" id="PS50104">
    <property type="entry name" value="TIR"/>
    <property type="match status" value="1"/>
</dbReference>